<evidence type="ECO:0000259" key="9">
    <source>
        <dbReference type="PROSITE" id="PS51779"/>
    </source>
</evidence>
<dbReference type="Gene3D" id="3.10.20.310">
    <property type="entry name" value="membrane protein fhac"/>
    <property type="match status" value="1"/>
</dbReference>
<comment type="similarity">
    <text evidence="8">Belongs to the FtsQ/DivIB family. FtsQ subfamily.</text>
</comment>
<keyword evidence="4 8" id="KW-0812">Transmembrane</keyword>
<feature type="domain" description="POTRA" evidence="9">
    <location>
        <begin position="70"/>
        <end position="138"/>
    </location>
</feature>
<dbReference type="GO" id="GO:0032153">
    <property type="term" value="C:cell division site"/>
    <property type="evidence" value="ECO:0007669"/>
    <property type="project" value="UniProtKB-UniRule"/>
</dbReference>
<dbReference type="Pfam" id="PF03799">
    <property type="entry name" value="FtsQ_DivIB_C"/>
    <property type="match status" value="1"/>
</dbReference>
<evidence type="ECO:0000256" key="3">
    <source>
        <dbReference type="ARBA" id="ARBA00022618"/>
    </source>
</evidence>
<dbReference type="HAMAP" id="MF_00911">
    <property type="entry name" value="FtsQ_subfam"/>
    <property type="match status" value="1"/>
</dbReference>
<feature type="transmembrane region" description="Helical" evidence="8">
    <location>
        <begin position="43"/>
        <end position="65"/>
    </location>
</feature>
<dbReference type="InterPro" id="IPR034746">
    <property type="entry name" value="POTRA"/>
</dbReference>
<gene>
    <name evidence="8" type="primary">ftsQ</name>
    <name evidence="10" type="ORF">SAMN05421812_108225</name>
</gene>
<comment type="subcellular location">
    <subcellularLocation>
        <location evidence="8">Cell membrane</location>
        <topology evidence="8">Single-pass type II membrane protein</topology>
    </subcellularLocation>
    <subcellularLocation>
        <location evidence="1">Membrane</location>
    </subcellularLocation>
    <text evidence="8">Localizes to the division septum.</text>
</comment>
<proteinExistence type="inferred from homology"/>
<protein>
    <recommendedName>
        <fullName evidence="8">Cell division protein FtsQ</fullName>
    </recommendedName>
</protein>
<keyword evidence="11" id="KW-1185">Reference proteome</keyword>
<evidence type="ECO:0000256" key="1">
    <source>
        <dbReference type="ARBA" id="ARBA00004370"/>
    </source>
</evidence>
<dbReference type="PROSITE" id="PS51779">
    <property type="entry name" value="POTRA"/>
    <property type="match status" value="1"/>
</dbReference>
<dbReference type="GO" id="GO:0043093">
    <property type="term" value="P:FtsZ-dependent cytokinesis"/>
    <property type="evidence" value="ECO:0007669"/>
    <property type="project" value="UniProtKB-UniRule"/>
</dbReference>
<keyword evidence="6 8" id="KW-0472">Membrane</keyword>
<evidence type="ECO:0000256" key="2">
    <source>
        <dbReference type="ARBA" id="ARBA00022475"/>
    </source>
</evidence>
<keyword evidence="7 8" id="KW-0131">Cell cycle</keyword>
<dbReference type="AlphaFoldDB" id="A0A239NDY1"/>
<dbReference type="PANTHER" id="PTHR37820:SF1">
    <property type="entry name" value="CELL DIVISION PROTEIN FTSQ"/>
    <property type="match status" value="1"/>
</dbReference>
<dbReference type="GO" id="GO:0005886">
    <property type="term" value="C:plasma membrane"/>
    <property type="evidence" value="ECO:0007669"/>
    <property type="project" value="UniProtKB-SubCell"/>
</dbReference>
<evidence type="ECO:0000256" key="8">
    <source>
        <dbReference type="HAMAP-Rule" id="MF_00911"/>
    </source>
</evidence>
<evidence type="ECO:0000256" key="7">
    <source>
        <dbReference type="ARBA" id="ARBA00023306"/>
    </source>
</evidence>
<dbReference type="OrthoDB" id="9790760at2"/>
<dbReference type="EMBL" id="FZPH01000008">
    <property type="protein sequence ID" value="SNT53177.1"/>
    <property type="molecule type" value="Genomic_DNA"/>
</dbReference>
<name>A0A239NDY1_9ACTN</name>
<keyword evidence="3 8" id="KW-0132">Cell division</keyword>
<dbReference type="Pfam" id="PF08478">
    <property type="entry name" value="POTRA_1"/>
    <property type="match status" value="1"/>
</dbReference>
<dbReference type="InterPro" id="IPR013685">
    <property type="entry name" value="POTRA_FtsQ_type"/>
</dbReference>
<evidence type="ECO:0000256" key="4">
    <source>
        <dbReference type="ARBA" id="ARBA00022692"/>
    </source>
</evidence>
<dbReference type="InterPro" id="IPR005548">
    <property type="entry name" value="Cell_div_FtsQ/DivIB_C"/>
</dbReference>
<evidence type="ECO:0000313" key="11">
    <source>
        <dbReference type="Proteomes" id="UP000198362"/>
    </source>
</evidence>
<evidence type="ECO:0000313" key="10">
    <source>
        <dbReference type="EMBL" id="SNT53177.1"/>
    </source>
</evidence>
<dbReference type="InterPro" id="IPR026579">
    <property type="entry name" value="FtsQ"/>
</dbReference>
<evidence type="ECO:0000256" key="5">
    <source>
        <dbReference type="ARBA" id="ARBA00022989"/>
    </source>
</evidence>
<accession>A0A239NDY1</accession>
<comment type="function">
    <text evidence="8">Essential cell division protein.</text>
</comment>
<reference evidence="10 11" key="1">
    <citation type="submission" date="2017-06" db="EMBL/GenBank/DDBJ databases">
        <authorList>
            <person name="Kim H.J."/>
            <person name="Triplett B.A."/>
        </authorList>
    </citation>
    <scope>NUCLEOTIDE SEQUENCE [LARGE SCALE GENOMIC DNA]</scope>
    <source>
        <strain evidence="10 11">CGMCC 4.5593</strain>
    </source>
</reference>
<keyword evidence="2 8" id="KW-1003">Cell membrane</keyword>
<dbReference type="RefSeq" id="WP_089251486.1">
    <property type="nucleotide sequence ID" value="NZ_FZPH01000008.1"/>
</dbReference>
<dbReference type="InterPro" id="IPR050487">
    <property type="entry name" value="FtsQ_DivIB"/>
</dbReference>
<dbReference type="PANTHER" id="PTHR37820">
    <property type="entry name" value="CELL DIVISION PROTEIN DIVIB"/>
    <property type="match status" value="1"/>
</dbReference>
<keyword evidence="5 8" id="KW-1133">Transmembrane helix</keyword>
<dbReference type="Proteomes" id="UP000198362">
    <property type="component" value="Unassembled WGS sequence"/>
</dbReference>
<sequence length="261" mass="27713">MTVRPGGGAPERRRWTLVRAGSDAMPSSVRRFMRRARRRRLRAALPWAVGVGSLAVLGLLAWIVLGSSLLGVRTVAVDGVALLSPDEVRAAAAVPAGAPLARLDLEAVAARVGTLPAVEKATVTRQWPDGLTVVVVERTPEAVVPQGKRFLVVDRFGVVFQDLNRRPAHLPLVRIADPRGNVDGTRGAVDVIAALSQSLRRQLVDVTVAGPAQITLKLSGGRTVVWGDASRNTEKATVTAGLLQRDGTTFDVSDPGVVTIR</sequence>
<organism evidence="10 11">
    <name type="scientific">Asanoa hainanensis</name>
    <dbReference type="NCBI Taxonomy" id="560556"/>
    <lineage>
        <taxon>Bacteria</taxon>
        <taxon>Bacillati</taxon>
        <taxon>Actinomycetota</taxon>
        <taxon>Actinomycetes</taxon>
        <taxon>Micromonosporales</taxon>
        <taxon>Micromonosporaceae</taxon>
        <taxon>Asanoa</taxon>
    </lineage>
</organism>
<dbReference type="GO" id="GO:0090529">
    <property type="term" value="P:cell septum assembly"/>
    <property type="evidence" value="ECO:0007669"/>
    <property type="project" value="InterPro"/>
</dbReference>
<evidence type="ECO:0000256" key="6">
    <source>
        <dbReference type="ARBA" id="ARBA00023136"/>
    </source>
</evidence>